<dbReference type="EMBL" id="JAHHIF010000095">
    <property type="protein sequence ID" value="MBW4549383.1"/>
    <property type="molecule type" value="Genomic_DNA"/>
</dbReference>
<proteinExistence type="predicted"/>
<name>A0A951PVB4_9CYAN</name>
<organism evidence="1 2">
    <name type="scientific">Symplocastrum torsivum CPER-KK1</name>
    <dbReference type="NCBI Taxonomy" id="450513"/>
    <lineage>
        <taxon>Bacteria</taxon>
        <taxon>Bacillati</taxon>
        <taxon>Cyanobacteriota</taxon>
        <taxon>Cyanophyceae</taxon>
        <taxon>Oscillatoriophycideae</taxon>
        <taxon>Oscillatoriales</taxon>
        <taxon>Microcoleaceae</taxon>
        <taxon>Symplocastrum</taxon>
    </lineage>
</organism>
<evidence type="ECO:0000313" key="1">
    <source>
        <dbReference type="EMBL" id="MBW4549383.1"/>
    </source>
</evidence>
<comment type="caution">
    <text evidence="1">The sequence shown here is derived from an EMBL/GenBank/DDBJ whole genome shotgun (WGS) entry which is preliminary data.</text>
</comment>
<reference evidence="1" key="2">
    <citation type="journal article" date="2022" name="Microbiol. Resour. Announc.">
        <title>Metagenome Sequencing to Explore Phylogenomics of Terrestrial Cyanobacteria.</title>
        <authorList>
            <person name="Ward R.D."/>
            <person name="Stajich J.E."/>
            <person name="Johansen J.R."/>
            <person name="Huntemann M."/>
            <person name="Clum A."/>
            <person name="Foster B."/>
            <person name="Foster B."/>
            <person name="Roux S."/>
            <person name="Palaniappan K."/>
            <person name="Varghese N."/>
            <person name="Mukherjee S."/>
            <person name="Reddy T.B.K."/>
            <person name="Daum C."/>
            <person name="Copeland A."/>
            <person name="Chen I.A."/>
            <person name="Ivanova N.N."/>
            <person name="Kyrpides N.C."/>
            <person name="Shapiro N."/>
            <person name="Eloe-Fadrosh E.A."/>
            <person name="Pietrasiak N."/>
        </authorList>
    </citation>
    <scope>NUCLEOTIDE SEQUENCE</scope>
    <source>
        <strain evidence="1">CPER-KK1</strain>
    </source>
</reference>
<dbReference type="AlphaFoldDB" id="A0A951PVB4"/>
<protein>
    <submittedName>
        <fullName evidence="1">Uncharacterized protein</fullName>
    </submittedName>
</protein>
<sequence length="133" mass="15419">MNLLIPNGRTLYYHNNDTNLEEYKYNHRVYAFADFRIESVHNSSKLETYDAVLVIEDTKEVRENLTQVGGNLAAEILYVCANEVHVLLGRYKVAGYVNVLNEIHLKLQNPIRMMTNYTIPTKHFNTIDFPGLQ</sequence>
<evidence type="ECO:0000313" key="2">
    <source>
        <dbReference type="Proteomes" id="UP000753908"/>
    </source>
</evidence>
<gene>
    <name evidence="1" type="ORF">KME25_34010</name>
</gene>
<accession>A0A951PVB4</accession>
<reference evidence="1" key="1">
    <citation type="submission" date="2021-05" db="EMBL/GenBank/DDBJ databases">
        <authorList>
            <person name="Pietrasiak N."/>
            <person name="Ward R."/>
            <person name="Stajich J.E."/>
            <person name="Kurbessoian T."/>
        </authorList>
    </citation>
    <scope>NUCLEOTIDE SEQUENCE</scope>
    <source>
        <strain evidence="1">CPER-KK1</strain>
    </source>
</reference>
<dbReference type="Proteomes" id="UP000753908">
    <property type="component" value="Unassembled WGS sequence"/>
</dbReference>